<dbReference type="GO" id="GO:0005085">
    <property type="term" value="F:guanyl-nucleotide exchange factor activity"/>
    <property type="evidence" value="ECO:0007669"/>
    <property type="project" value="InterPro"/>
</dbReference>
<evidence type="ECO:0000256" key="1">
    <source>
        <dbReference type="ARBA" id="ARBA00004370"/>
    </source>
</evidence>
<evidence type="ECO:0000256" key="8">
    <source>
        <dbReference type="SAM" id="MobiDB-lite"/>
    </source>
</evidence>
<evidence type="ECO:0000313" key="10">
    <source>
        <dbReference type="Proteomes" id="UP000887540"/>
    </source>
</evidence>
<dbReference type="InterPro" id="IPR016024">
    <property type="entry name" value="ARM-type_fold"/>
</dbReference>
<feature type="coiled-coil region" evidence="7">
    <location>
        <begin position="28"/>
        <end position="62"/>
    </location>
</feature>
<dbReference type="Pfam" id="PF16213">
    <property type="entry name" value="DCB"/>
    <property type="match status" value="1"/>
</dbReference>
<dbReference type="SMART" id="SM00222">
    <property type="entry name" value="Sec7"/>
    <property type="match status" value="1"/>
</dbReference>
<keyword evidence="7" id="KW-0175">Coiled coil</keyword>
<dbReference type="InterPro" id="IPR032629">
    <property type="entry name" value="DCB_dom"/>
</dbReference>
<dbReference type="GO" id="GO:0032012">
    <property type="term" value="P:regulation of ARF protein signal transduction"/>
    <property type="evidence" value="ECO:0007669"/>
    <property type="project" value="InterPro"/>
</dbReference>
<keyword evidence="5" id="KW-0653">Protein transport</keyword>
<dbReference type="Gene3D" id="1.10.220.20">
    <property type="match status" value="1"/>
</dbReference>
<dbReference type="InterPro" id="IPR035999">
    <property type="entry name" value="Sec7_dom_sf"/>
</dbReference>
<dbReference type="FunFam" id="1.10.220.20:FF:000002">
    <property type="entry name" value="Brefeldin A-inhibited guanine nucleotide-exchange protein 1"/>
    <property type="match status" value="1"/>
</dbReference>
<dbReference type="PROSITE" id="PS50190">
    <property type="entry name" value="SEC7"/>
    <property type="match status" value="1"/>
</dbReference>
<dbReference type="GO" id="GO:0005737">
    <property type="term" value="C:cytoplasm"/>
    <property type="evidence" value="ECO:0007669"/>
    <property type="project" value="UniProtKB-SubCell"/>
</dbReference>
<sequence>MNNELIDAPEMFLKNSIERILNDRDIKRKDHASLKKACESALEQLQQEIDSYAKKVPEQTDILPNYQSYILADGYFLPFELACHSNCNRIAITALDSLQKLIAYGHLVGDCPDPQNPQRLLIDRIVEAICFPFKGPNTDDNVQLQIIKAILAVILSNTCKVHDASLLLAVRTCFNIYLATKSEINKSTAKGILTQTINTVFINMERIEEEGQNIEVDWEEMVIKNVVDSIVNQVASMELHGNEKEVHLKSDDTTSTKGSFHTLGTYSPSPMLNGHSGDSIDSSDELNHAKLEFKTAEEKDAFLIFRALCKLSMKELPENPDLKGHEMRSKILSLEMILLVVQNFNTPLPDKHSFIYAIRHWLCVALTKNAVSPIIGLFEKALAIFVQLVNKFKVHLKKQIEVFFNQIIISILESSTSSFEHKWVVLNTISKICDNSQSVMDIYVNYDCHLTSANIFEMLVTYLSKIASGYAVDSSPNATPVMRERERKMRELGLECLVKVLQCMATWYEEVAWGKSGDLSAGDLEDSGSAHGSTADSVSTFQQYEQVKQQKGIIEHGIDLFARKPKQGLAFLQEKGIIGKEPADIANFFFKEERVDKAVVGDFLGDGEEFNKTVMYSYIDLFDFTGMTIVKALRELLEKFRLPGEAQKIDRLMEKFASRYCECNPNLNIFASADTAYVLSYSIIMLTTDLHSPQVRNKMTKEQYISMNRGINDQNDLPEEFLGEIYDDIAANEIKMKPGASKRPKLNAANATSRQKKAFQNFELETISQTAHALMQAASHAQQEFTSASHYEHIRPMFMLAWSPCLAVFSIGLQSSDDEEIWRRCLEGFRCGIRVACVFHMDTQRNAYLQALTRFTLLTAKTALSEMKSKNVESIKLLITIGVEDGNFLEECWYDVLKCISQLELAQLIGSGANGTIKNVFHIDEKALINLQERLGETSSQSVVVAVDKIFQGSSRLTGEAIVHFVRALCRVSLEELSLPGAPRMYMLQKIVEISFYNMSRIRIEWSKIWHVLGEHFNAAGCNTNEHISHFALDALRQLSMKFLEKGELPNFRLQKEFLRPFEVITMKNRSFACREMIIACITHMVKSHGDRIRSGWKNIFSLFYMAATENREEIVEAAFSTTTYVITDVFPHCFLEVFDSFQELVKCLSEFACNWYFPDISMEAIRLIRQTATLVAQNAELISHNSEDEHSVHDTQLVWQKGWLPIILELSLIINRCKLDVRTRSLTVMFEIMKTYGESFRTEWWNDLFGTTNSVVFRIFDFIKLGELGNEKSEWMVTTCNHALYALIDVFTQYYTNLAHLLPNIYDQLFSCIQKGNEQLAKSAINCLENLIVSNGEKFDADQWEHTVKLFEKVFKASTPEFTETENPSEAPNAQNGEVDAESNTTEPISMSLLGQDDSLLSSSITQCIIQLEAVCALNNMLFGRNAFKIEGPVKKVNSPNLNGDDLNGVSEDMHMFKYMSSAHLMRSVECLIRSHELARQFNTNSTQRTLLWKAAFKGKCKPNLFKQETNSLHCALNILFRLFAQVGTEGEAKEYRDRIVRLVNRAVDYYLEIHAEHHRNAWFAVIQLILNRTNELPDHRFKQLGHTYLNLLPRLIKSEEPQIIRDALSQVIGRAFDVSLNL</sequence>
<evidence type="ECO:0000256" key="7">
    <source>
        <dbReference type="SAM" id="Coils"/>
    </source>
</evidence>
<accession>A0A914BVJ0</accession>
<dbReference type="SUPFAM" id="SSF48425">
    <property type="entry name" value="Sec7 domain"/>
    <property type="match status" value="1"/>
</dbReference>
<dbReference type="Gene3D" id="1.10.1000.11">
    <property type="entry name" value="Arf Nucleotide-binding Site Opener,domain 2"/>
    <property type="match status" value="1"/>
</dbReference>
<dbReference type="InterPro" id="IPR015403">
    <property type="entry name" value="Mon2/Sec7/BIG1-like_HDS"/>
</dbReference>
<dbReference type="Pfam" id="PF20252">
    <property type="entry name" value="BIG2_C"/>
    <property type="match status" value="1"/>
</dbReference>
<dbReference type="FunFam" id="1.10.1000.11:FF:000003">
    <property type="entry name" value="Brefeldin A-inhibited guanine nucleotide-exchange protein 1"/>
    <property type="match status" value="1"/>
</dbReference>
<dbReference type="CDD" id="cd00171">
    <property type="entry name" value="Sec7"/>
    <property type="match status" value="1"/>
</dbReference>
<dbReference type="InterPro" id="IPR023394">
    <property type="entry name" value="Sec7_C_sf"/>
</dbReference>
<evidence type="ECO:0000256" key="5">
    <source>
        <dbReference type="ARBA" id="ARBA00022927"/>
    </source>
</evidence>
<keyword evidence="4" id="KW-0963">Cytoplasm</keyword>
<evidence type="ECO:0000256" key="2">
    <source>
        <dbReference type="ARBA" id="ARBA00004496"/>
    </source>
</evidence>
<dbReference type="InterPro" id="IPR000904">
    <property type="entry name" value="Sec7_dom"/>
</dbReference>
<dbReference type="PANTHER" id="PTHR10663">
    <property type="entry name" value="GUANYL-NUCLEOTIDE EXCHANGE FACTOR"/>
    <property type="match status" value="1"/>
</dbReference>
<keyword evidence="6" id="KW-0472">Membrane</keyword>
<evidence type="ECO:0000313" key="11">
    <source>
        <dbReference type="WBParaSite" id="ACRNAN_Path_1095.g4184.t1"/>
    </source>
</evidence>
<dbReference type="GO" id="GO:0015031">
    <property type="term" value="P:protein transport"/>
    <property type="evidence" value="ECO:0007669"/>
    <property type="project" value="UniProtKB-KW"/>
</dbReference>
<dbReference type="Pfam" id="PF09324">
    <property type="entry name" value="Sec7-like_HDS"/>
    <property type="match status" value="1"/>
</dbReference>
<dbReference type="Gene3D" id="1.25.10.10">
    <property type="entry name" value="Leucine-rich Repeat Variant"/>
    <property type="match status" value="1"/>
</dbReference>
<comment type="subcellular location">
    <subcellularLocation>
        <location evidence="2">Cytoplasm</location>
    </subcellularLocation>
    <subcellularLocation>
        <location evidence="1">Membrane</location>
    </subcellularLocation>
</comment>
<dbReference type="SUPFAM" id="SSF48371">
    <property type="entry name" value="ARM repeat"/>
    <property type="match status" value="1"/>
</dbReference>
<dbReference type="WBParaSite" id="ACRNAN_Path_1095.g4184.t1">
    <property type="protein sequence ID" value="ACRNAN_Path_1095.g4184.t1"/>
    <property type="gene ID" value="ACRNAN_Path_1095.g4184"/>
</dbReference>
<reference evidence="11" key="1">
    <citation type="submission" date="2022-11" db="UniProtKB">
        <authorList>
            <consortium name="WormBaseParasite"/>
        </authorList>
    </citation>
    <scope>IDENTIFICATION</scope>
</reference>
<dbReference type="GO" id="GO:0016020">
    <property type="term" value="C:membrane"/>
    <property type="evidence" value="ECO:0007669"/>
    <property type="project" value="UniProtKB-SubCell"/>
</dbReference>
<organism evidence="10 11">
    <name type="scientific">Acrobeloides nanus</name>
    <dbReference type="NCBI Taxonomy" id="290746"/>
    <lineage>
        <taxon>Eukaryota</taxon>
        <taxon>Metazoa</taxon>
        <taxon>Ecdysozoa</taxon>
        <taxon>Nematoda</taxon>
        <taxon>Chromadorea</taxon>
        <taxon>Rhabditida</taxon>
        <taxon>Tylenchina</taxon>
        <taxon>Cephalobomorpha</taxon>
        <taxon>Cephaloboidea</taxon>
        <taxon>Cephalobidae</taxon>
        <taxon>Acrobeloides</taxon>
    </lineage>
</organism>
<evidence type="ECO:0000256" key="4">
    <source>
        <dbReference type="ARBA" id="ARBA00022490"/>
    </source>
</evidence>
<evidence type="ECO:0000259" key="9">
    <source>
        <dbReference type="PROSITE" id="PS50190"/>
    </source>
</evidence>
<feature type="region of interest" description="Disordered" evidence="8">
    <location>
        <begin position="1361"/>
        <end position="1386"/>
    </location>
</feature>
<feature type="domain" description="SEC7" evidence="9">
    <location>
        <begin position="543"/>
        <end position="732"/>
    </location>
</feature>
<dbReference type="Proteomes" id="UP000887540">
    <property type="component" value="Unplaced"/>
</dbReference>
<dbReference type="Pfam" id="PF12783">
    <property type="entry name" value="Sec7-like_HUS"/>
    <property type="match status" value="1"/>
</dbReference>
<dbReference type="InterPro" id="IPR046455">
    <property type="entry name" value="Sec7/BIG1-like_C"/>
</dbReference>
<proteinExistence type="predicted"/>
<dbReference type="InterPro" id="IPR011989">
    <property type="entry name" value="ARM-like"/>
</dbReference>
<keyword evidence="3" id="KW-0813">Transport</keyword>
<name>A0A914BVJ0_9BILA</name>
<dbReference type="PANTHER" id="PTHR10663:SF375">
    <property type="entry name" value="LD29171P"/>
    <property type="match status" value="1"/>
</dbReference>
<dbReference type="Pfam" id="PF01369">
    <property type="entry name" value="Sec7"/>
    <property type="match status" value="1"/>
</dbReference>
<evidence type="ECO:0000256" key="3">
    <source>
        <dbReference type="ARBA" id="ARBA00022448"/>
    </source>
</evidence>
<keyword evidence="10" id="KW-1185">Reference proteome</keyword>
<evidence type="ECO:0000256" key="6">
    <source>
        <dbReference type="ARBA" id="ARBA00023136"/>
    </source>
</evidence>
<dbReference type="InterPro" id="IPR032691">
    <property type="entry name" value="Mon2/Sec7/BIG1-like_HUS"/>
</dbReference>
<protein>
    <submittedName>
        <fullName evidence="11">SEC7 domain-containing protein</fullName>
    </submittedName>
</protein>